<gene>
    <name evidence="2" type="ORF">FYJ80_01130</name>
</gene>
<dbReference type="GO" id="GO:0006508">
    <property type="term" value="P:proteolysis"/>
    <property type="evidence" value="ECO:0007669"/>
    <property type="project" value="InterPro"/>
</dbReference>
<organism evidence="2 3">
    <name type="scientific">Bullifex porci</name>
    <dbReference type="NCBI Taxonomy" id="2606638"/>
    <lineage>
        <taxon>Bacteria</taxon>
        <taxon>Pseudomonadati</taxon>
        <taxon>Spirochaetota</taxon>
        <taxon>Spirochaetia</taxon>
        <taxon>Spirochaetales</taxon>
        <taxon>Spirochaetaceae</taxon>
        <taxon>Bullifex</taxon>
    </lineage>
</organism>
<dbReference type="RefSeq" id="WP_154424285.1">
    <property type="nucleotide sequence ID" value="NZ_JAQYPZ010000202.1"/>
</dbReference>
<dbReference type="InterPro" id="IPR011600">
    <property type="entry name" value="Pept_C14_caspase"/>
</dbReference>
<evidence type="ECO:0000259" key="1">
    <source>
        <dbReference type="Pfam" id="PF00656"/>
    </source>
</evidence>
<keyword evidence="3" id="KW-1185">Reference proteome</keyword>
<dbReference type="EMBL" id="VUNN01000001">
    <property type="protein sequence ID" value="MSU05389.1"/>
    <property type="molecule type" value="Genomic_DNA"/>
</dbReference>
<reference evidence="2 3" key="1">
    <citation type="submission" date="2019-08" db="EMBL/GenBank/DDBJ databases">
        <title>In-depth cultivation of the pig gut microbiome towards novel bacterial diversity and tailored functional studies.</title>
        <authorList>
            <person name="Wylensek D."/>
            <person name="Hitch T.C.A."/>
            <person name="Clavel T."/>
        </authorList>
    </citation>
    <scope>NUCLEOTIDE SEQUENCE [LARGE SCALE GENOMIC DNA]</scope>
    <source>
        <strain evidence="2 3">NM-380-WT-3C1</strain>
    </source>
</reference>
<evidence type="ECO:0000313" key="2">
    <source>
        <dbReference type="EMBL" id="MSU05389.1"/>
    </source>
</evidence>
<protein>
    <submittedName>
        <fullName evidence="2">Caspase family protein</fullName>
    </submittedName>
</protein>
<evidence type="ECO:0000313" key="3">
    <source>
        <dbReference type="Proteomes" id="UP000460549"/>
    </source>
</evidence>
<accession>A0A7X2TPG8</accession>
<feature type="domain" description="Peptidase C14 caspase" evidence="1">
    <location>
        <begin position="39"/>
        <end position="302"/>
    </location>
</feature>
<dbReference type="Proteomes" id="UP000460549">
    <property type="component" value="Unassembled WGS sequence"/>
</dbReference>
<dbReference type="SUPFAM" id="SSF52129">
    <property type="entry name" value="Caspase-like"/>
    <property type="match status" value="1"/>
</dbReference>
<name>A0A7X2TPG8_9SPIO</name>
<proteinExistence type="predicted"/>
<comment type="caution">
    <text evidence="2">The sequence shown here is derived from an EMBL/GenBank/DDBJ whole genome shotgun (WGS) entry which is preliminary data.</text>
</comment>
<dbReference type="Gene3D" id="3.40.50.1460">
    <property type="match status" value="1"/>
</dbReference>
<dbReference type="Pfam" id="PF00656">
    <property type="entry name" value="Peptidase_C14"/>
    <property type="match status" value="1"/>
</dbReference>
<dbReference type="GO" id="GO:0004197">
    <property type="term" value="F:cysteine-type endopeptidase activity"/>
    <property type="evidence" value="ECO:0007669"/>
    <property type="project" value="InterPro"/>
</dbReference>
<sequence>MLIVLILSIIFLTSCCFSPTNIQSDIYLVSVAFDYDKMGVNTLSGTLNDQEAIINQIDYLAEQSKRNIYSYQITQKGNNILYRYYTKQSRGEEIEVIKDISLNNIKNEIQNIFTTLGSKKNDLIIFFYAGHGLSSSEKERLGALVLGDISALSVDSNSYKSRIYFLEELRYDFSQVTGNKVIFIDSCHSGAIVKNDIVDKSTDIKDSYQNLFATYESRNDLVWELSACTADSLAYENEETQDSKAHGKYTKELLEYLGYNFYAEQVEGPGMPYSKQLSVIDAWKYINDKFKRIGKQTPVTSVTERDLVLFTF</sequence>
<dbReference type="AlphaFoldDB" id="A0A7X2TPG8"/>
<dbReference type="InterPro" id="IPR029030">
    <property type="entry name" value="Caspase-like_dom_sf"/>
</dbReference>